<organism evidence="4">
    <name type="scientific">Alexandrium monilatum</name>
    <dbReference type="NCBI Taxonomy" id="311494"/>
    <lineage>
        <taxon>Eukaryota</taxon>
        <taxon>Sar</taxon>
        <taxon>Alveolata</taxon>
        <taxon>Dinophyceae</taxon>
        <taxon>Gonyaulacales</taxon>
        <taxon>Pyrocystaceae</taxon>
        <taxon>Alexandrium</taxon>
    </lineage>
</organism>
<feature type="domain" description="Ubiquitin-like" evidence="3">
    <location>
        <begin position="2"/>
        <end position="72"/>
    </location>
</feature>
<dbReference type="CDD" id="cd17039">
    <property type="entry name" value="Ubl_ubiquitin_like"/>
    <property type="match status" value="1"/>
</dbReference>
<name>A0A7S4UH02_9DINO</name>
<dbReference type="Pfam" id="PF13646">
    <property type="entry name" value="HEAT_2"/>
    <property type="match status" value="1"/>
</dbReference>
<dbReference type="InterPro" id="IPR004155">
    <property type="entry name" value="PBS_lyase_HEAT"/>
</dbReference>
<evidence type="ECO:0000313" key="4">
    <source>
        <dbReference type="EMBL" id="CAE4566640.1"/>
    </source>
</evidence>
<proteinExistence type="predicted"/>
<dbReference type="Gene3D" id="1.25.10.10">
    <property type="entry name" value="Leucine-rich Repeat Variant"/>
    <property type="match status" value="2"/>
</dbReference>
<evidence type="ECO:0000259" key="3">
    <source>
        <dbReference type="PROSITE" id="PS50053"/>
    </source>
</evidence>
<dbReference type="Gene3D" id="3.10.20.90">
    <property type="entry name" value="Phosphatidylinositol 3-kinase Catalytic Subunit, Chain A, domain 1"/>
    <property type="match status" value="1"/>
</dbReference>
<sequence length="341" mass="35993">MLHVAVHGVSGERLDLELQPESQVKAVKQHIELVWSVPARFQKLVRDVLVLSDTDLMGEHCTAKGTPFVLTMVLSLASAKEDLESGRASQQLRALDDLASLGPRGGAISVSLLCAHLGDASPDVRRAAQRAFSRTAGRGDECAVAAAVPGLAARSWRARLGSVLALEFVAVQRDAMVLEVLEGALEDDSCHVRRAAVQALASLAAPSDRVVCLLAARLEDTTCWVRAAAVKAVTAVAEWGDPHVVALLGARLAEDKDRETRRVAMQALAEVAMPGDQCTLALLARQLEDEGVVVRRSAVEAIAALAEPGDGHVAGLLSARLRDDSPKVRMAAAAGLQALTS</sequence>
<dbReference type="SMART" id="SM00213">
    <property type="entry name" value="UBQ"/>
    <property type="match status" value="1"/>
</dbReference>
<dbReference type="EMBL" id="HBNR01009482">
    <property type="protein sequence ID" value="CAE4566640.1"/>
    <property type="molecule type" value="Transcribed_RNA"/>
</dbReference>
<dbReference type="Pfam" id="PF12765">
    <property type="entry name" value="Cohesin_HEAT"/>
    <property type="match status" value="1"/>
</dbReference>
<dbReference type="PANTHER" id="PTHR12697">
    <property type="entry name" value="PBS LYASE HEAT-LIKE PROTEIN"/>
    <property type="match status" value="1"/>
</dbReference>
<protein>
    <recommendedName>
        <fullName evidence="3">Ubiquitin-like domain-containing protein</fullName>
    </recommendedName>
</protein>
<dbReference type="InterPro" id="IPR026003">
    <property type="entry name" value="Cohesin_HEAT"/>
</dbReference>
<evidence type="ECO:0000256" key="1">
    <source>
        <dbReference type="ARBA" id="ARBA00045876"/>
    </source>
</evidence>
<dbReference type="SMART" id="SM00567">
    <property type="entry name" value="EZ_HEAT"/>
    <property type="match status" value="6"/>
</dbReference>
<dbReference type="PROSITE" id="PS50053">
    <property type="entry name" value="UBIQUITIN_2"/>
    <property type="match status" value="1"/>
</dbReference>
<dbReference type="SUPFAM" id="SSF48371">
    <property type="entry name" value="ARM repeat"/>
    <property type="match status" value="1"/>
</dbReference>
<dbReference type="InterPro" id="IPR016024">
    <property type="entry name" value="ARM-type_fold"/>
</dbReference>
<dbReference type="InterPro" id="IPR000626">
    <property type="entry name" value="Ubiquitin-like_dom"/>
</dbReference>
<dbReference type="InterPro" id="IPR011989">
    <property type="entry name" value="ARM-like"/>
</dbReference>
<gene>
    <name evidence="4" type="ORF">AMON00008_LOCUS6259</name>
</gene>
<dbReference type="PROSITE" id="PS50077">
    <property type="entry name" value="HEAT_REPEAT"/>
    <property type="match status" value="1"/>
</dbReference>
<reference evidence="4" key="1">
    <citation type="submission" date="2021-01" db="EMBL/GenBank/DDBJ databases">
        <authorList>
            <person name="Corre E."/>
            <person name="Pelletier E."/>
            <person name="Niang G."/>
            <person name="Scheremetjew M."/>
            <person name="Finn R."/>
            <person name="Kale V."/>
            <person name="Holt S."/>
            <person name="Cochrane G."/>
            <person name="Meng A."/>
            <person name="Brown T."/>
            <person name="Cohen L."/>
        </authorList>
    </citation>
    <scope>NUCLEOTIDE SEQUENCE</scope>
    <source>
        <strain evidence="4">CCMP3105</strain>
    </source>
</reference>
<feature type="repeat" description="HEAT" evidence="2">
    <location>
        <begin position="313"/>
        <end position="341"/>
    </location>
</feature>
<accession>A0A7S4UH02</accession>
<dbReference type="GO" id="GO:0016491">
    <property type="term" value="F:oxidoreductase activity"/>
    <property type="evidence" value="ECO:0007669"/>
    <property type="project" value="TreeGrafter"/>
</dbReference>
<comment type="function">
    <text evidence="1">Catalyzes the hydroxylation of the N(6)-(4-aminobutyl)-L-lysine intermediate produced by deoxyhypusine synthase/DHPS on a critical lysine of the eukaryotic translation initiation factor 5A/eIF-5A. This is the second step of the post-translational modification of that lysine into an unusual amino acid residue named hypusine. Hypusination is unique to mature eIF-5A factor and is essential for its function.</text>
</comment>
<dbReference type="SUPFAM" id="SSF54236">
    <property type="entry name" value="Ubiquitin-like"/>
    <property type="match status" value="1"/>
</dbReference>
<dbReference type="AlphaFoldDB" id="A0A7S4UH02"/>
<dbReference type="PANTHER" id="PTHR12697:SF38">
    <property type="entry name" value="PBS LYASE HEAT DOMAIN PROTEIN REPEAT-CONTAINING PROTEIN"/>
    <property type="match status" value="1"/>
</dbReference>
<evidence type="ECO:0000256" key="2">
    <source>
        <dbReference type="PROSITE-ProRule" id="PRU00103"/>
    </source>
</evidence>
<dbReference type="InterPro" id="IPR029071">
    <property type="entry name" value="Ubiquitin-like_domsf"/>
</dbReference>
<dbReference type="InterPro" id="IPR021133">
    <property type="entry name" value="HEAT_type_2"/>
</dbReference>